<dbReference type="GO" id="GO:0008270">
    <property type="term" value="F:zinc ion binding"/>
    <property type="evidence" value="ECO:0007669"/>
    <property type="project" value="UniProtKB-KW"/>
</dbReference>
<evidence type="ECO:0000256" key="2">
    <source>
        <dbReference type="ARBA" id="ARBA00022723"/>
    </source>
</evidence>
<dbReference type="PANTHER" id="PTHR22968:SF14">
    <property type="entry name" value="PROTEIN KINASE C"/>
    <property type="match status" value="1"/>
</dbReference>
<dbReference type="SMART" id="SM00109">
    <property type="entry name" value="C1"/>
    <property type="match status" value="1"/>
</dbReference>
<dbReference type="InterPro" id="IPR046349">
    <property type="entry name" value="C1-like_sf"/>
</dbReference>
<accession>A0A7M5WRA3</accession>
<dbReference type="GO" id="GO:0008218">
    <property type="term" value="P:bioluminescence"/>
    <property type="evidence" value="ECO:0007669"/>
    <property type="project" value="UniProtKB-KW"/>
</dbReference>
<dbReference type="SMART" id="SM00054">
    <property type="entry name" value="EFh"/>
    <property type="match status" value="2"/>
</dbReference>
<keyword evidence="12" id="KW-1185">Reference proteome</keyword>
<dbReference type="PROSITE" id="PS00018">
    <property type="entry name" value="EF_HAND_1"/>
    <property type="match status" value="2"/>
</dbReference>
<feature type="domain" description="EF-hand" evidence="10">
    <location>
        <begin position="187"/>
        <end position="213"/>
    </location>
</feature>
<protein>
    <submittedName>
        <fullName evidence="11">Uncharacterized protein</fullName>
    </submittedName>
</protein>
<feature type="domain" description="EF-hand" evidence="10">
    <location>
        <begin position="149"/>
        <end position="184"/>
    </location>
</feature>
<feature type="coiled-coil region" evidence="7">
    <location>
        <begin position="328"/>
        <end position="369"/>
    </location>
</feature>
<reference evidence="11" key="1">
    <citation type="submission" date="2021-01" db="UniProtKB">
        <authorList>
            <consortium name="EnsemblMetazoa"/>
        </authorList>
    </citation>
    <scope>IDENTIFICATION</scope>
</reference>
<dbReference type="PROSITE" id="PS50081">
    <property type="entry name" value="ZF_DAG_PE_2"/>
    <property type="match status" value="1"/>
</dbReference>
<feature type="domain" description="Phorbol-ester/DAG-type" evidence="9">
    <location>
        <begin position="220"/>
        <end position="270"/>
    </location>
</feature>
<evidence type="ECO:0000256" key="6">
    <source>
        <dbReference type="ARBA" id="ARBA00023262"/>
    </source>
</evidence>
<evidence type="ECO:0000256" key="5">
    <source>
        <dbReference type="ARBA" id="ARBA00023223"/>
    </source>
</evidence>
<keyword evidence="6" id="KW-0599">Photoprotein</keyword>
<dbReference type="SUPFAM" id="SSF57889">
    <property type="entry name" value="Cysteine-rich domain"/>
    <property type="match status" value="1"/>
</dbReference>
<dbReference type="InterPro" id="IPR018247">
    <property type="entry name" value="EF_Hand_1_Ca_BS"/>
</dbReference>
<dbReference type="InterPro" id="IPR036964">
    <property type="entry name" value="RASGEF_cat_dom_sf"/>
</dbReference>
<dbReference type="AlphaFoldDB" id="A0A7M5WRA3"/>
<evidence type="ECO:0000256" key="1">
    <source>
        <dbReference type="ARBA" id="ARBA00007828"/>
    </source>
</evidence>
<evidence type="ECO:0000256" key="3">
    <source>
        <dbReference type="ARBA" id="ARBA00022833"/>
    </source>
</evidence>
<dbReference type="GO" id="GO:0007200">
    <property type="term" value="P:phospholipase C-activating G protein-coupled receptor signaling pathway"/>
    <property type="evidence" value="ECO:0007669"/>
    <property type="project" value="TreeGrafter"/>
</dbReference>
<dbReference type="PROSITE" id="PS00479">
    <property type="entry name" value="ZF_DAG_PE_1"/>
    <property type="match status" value="1"/>
</dbReference>
<keyword evidence="4" id="KW-0106">Calcium</keyword>
<dbReference type="InterPro" id="IPR002048">
    <property type="entry name" value="EF_hand_dom"/>
</dbReference>
<evidence type="ECO:0000259" key="9">
    <source>
        <dbReference type="PROSITE" id="PS50081"/>
    </source>
</evidence>
<dbReference type="GO" id="GO:0016020">
    <property type="term" value="C:membrane"/>
    <property type="evidence" value="ECO:0007669"/>
    <property type="project" value="UniProtKB-SubCell"/>
</dbReference>
<dbReference type="Pfam" id="PF13499">
    <property type="entry name" value="EF-hand_7"/>
    <property type="match status" value="1"/>
</dbReference>
<dbReference type="GO" id="GO:0007264">
    <property type="term" value="P:small GTPase-mediated signal transduction"/>
    <property type="evidence" value="ECO:0007669"/>
    <property type="project" value="InterPro"/>
</dbReference>
<dbReference type="PRINTS" id="PR00008">
    <property type="entry name" value="DAGPEDOMAIN"/>
</dbReference>
<dbReference type="SUPFAM" id="SSF48366">
    <property type="entry name" value="Ras GEF"/>
    <property type="match status" value="1"/>
</dbReference>
<dbReference type="InterPro" id="IPR011992">
    <property type="entry name" value="EF-hand-dom_pair"/>
</dbReference>
<name>A0A7M5WRA3_9CNID</name>
<dbReference type="CDD" id="cd20808">
    <property type="entry name" value="C1_RASGRP"/>
    <property type="match status" value="1"/>
</dbReference>
<dbReference type="InterPro" id="IPR020454">
    <property type="entry name" value="DAG/PE-bd"/>
</dbReference>
<keyword evidence="7" id="KW-0175">Coiled coil</keyword>
<evidence type="ECO:0000256" key="8">
    <source>
        <dbReference type="SAM" id="MobiDB-lite"/>
    </source>
</evidence>
<dbReference type="EnsemblMetazoa" id="CLYHEMT005171.1">
    <property type="protein sequence ID" value="CLYHEMP005171.1"/>
    <property type="gene ID" value="CLYHEMG005171"/>
</dbReference>
<keyword evidence="5" id="KW-0455">Luminescence</keyword>
<dbReference type="Gene3D" id="1.10.840.10">
    <property type="entry name" value="Ras guanine-nucleotide exchange factors catalytic domain"/>
    <property type="match status" value="1"/>
</dbReference>
<dbReference type="Proteomes" id="UP000594262">
    <property type="component" value="Unplaced"/>
</dbReference>
<dbReference type="CDD" id="cd00051">
    <property type="entry name" value="EFh"/>
    <property type="match status" value="1"/>
</dbReference>
<evidence type="ECO:0000313" key="12">
    <source>
        <dbReference type="Proteomes" id="UP000594262"/>
    </source>
</evidence>
<evidence type="ECO:0000313" key="11">
    <source>
        <dbReference type="EnsemblMetazoa" id="CLYHEMP005171.1"/>
    </source>
</evidence>
<keyword evidence="2" id="KW-0479">Metal-binding</keyword>
<dbReference type="InterPro" id="IPR002219">
    <property type="entry name" value="PKC_DAG/PE"/>
</dbReference>
<dbReference type="OrthoDB" id="74314at2759"/>
<dbReference type="PROSITE" id="PS50222">
    <property type="entry name" value="EF_HAND_2"/>
    <property type="match status" value="2"/>
</dbReference>
<dbReference type="Gene3D" id="1.10.238.10">
    <property type="entry name" value="EF-hand"/>
    <property type="match status" value="1"/>
</dbReference>
<organism evidence="11 12">
    <name type="scientific">Clytia hemisphaerica</name>
    <dbReference type="NCBI Taxonomy" id="252671"/>
    <lineage>
        <taxon>Eukaryota</taxon>
        <taxon>Metazoa</taxon>
        <taxon>Cnidaria</taxon>
        <taxon>Hydrozoa</taxon>
        <taxon>Hydroidolina</taxon>
        <taxon>Leptothecata</taxon>
        <taxon>Obeliida</taxon>
        <taxon>Clytiidae</taxon>
        <taxon>Clytia</taxon>
    </lineage>
</organism>
<evidence type="ECO:0000259" key="10">
    <source>
        <dbReference type="PROSITE" id="PS50222"/>
    </source>
</evidence>
<evidence type="ECO:0000256" key="4">
    <source>
        <dbReference type="ARBA" id="ARBA00022837"/>
    </source>
</evidence>
<dbReference type="GO" id="GO:0005085">
    <property type="term" value="F:guanyl-nucleotide exchange factor activity"/>
    <property type="evidence" value="ECO:0007669"/>
    <property type="project" value="InterPro"/>
</dbReference>
<dbReference type="Gene3D" id="3.30.60.20">
    <property type="match status" value="1"/>
</dbReference>
<dbReference type="InterPro" id="IPR023578">
    <property type="entry name" value="Ras_GEF_dom_sf"/>
</dbReference>
<sequence>FALKHVRHQKHKNRTSTSHQSFIFNQSGVIMKDLVALETAIKDHVEHNDVKLINFHKMVQVSDILNKVTGLRDTSPDVVPDKELSNIMRLSLKSRYSEDDLYELSAQREPRSTHKQSTSISPGLERPDFADWAAGITPETPDRATVEKYILNMVEAVFKTYDVDKNGSINKEEFDQLATNFPFIDNFAVLDVNCDGDISRQEMVNYFMNANSQEMTKEFLHEFQEHAFYSPTYCVYCMGFLWGIGKSGYRCKVCQIVCHKDCKNHVVMECRPQRSFSMRDPKKSLKKRMNHDSSWQGSTDSVVNESLDSTTISRFSDSSVDFSDALIIERLKERITRLEVEKIEMKKENSTLKTKLNTAEKQVESLQSQLEQIRPLSVKFMLDQLERLSTCKETDL</sequence>
<comment type="similarity">
    <text evidence="1">Belongs to the aequorin family.</text>
</comment>
<evidence type="ECO:0000256" key="7">
    <source>
        <dbReference type="SAM" id="Coils"/>
    </source>
</evidence>
<dbReference type="GO" id="GO:0005829">
    <property type="term" value="C:cytosol"/>
    <property type="evidence" value="ECO:0007669"/>
    <property type="project" value="TreeGrafter"/>
</dbReference>
<proteinExistence type="inferred from homology"/>
<dbReference type="PANTHER" id="PTHR22968">
    <property type="entry name" value="PROTEIN KINASE C, MU"/>
    <property type="match status" value="1"/>
</dbReference>
<dbReference type="Pfam" id="PF00130">
    <property type="entry name" value="C1_1"/>
    <property type="match status" value="1"/>
</dbReference>
<dbReference type="GO" id="GO:0004674">
    <property type="term" value="F:protein serine/threonine kinase activity"/>
    <property type="evidence" value="ECO:0007669"/>
    <property type="project" value="UniProtKB-KW"/>
</dbReference>
<keyword evidence="3" id="KW-0862">Zinc</keyword>
<dbReference type="GO" id="GO:0005509">
    <property type="term" value="F:calcium ion binding"/>
    <property type="evidence" value="ECO:0007669"/>
    <property type="project" value="InterPro"/>
</dbReference>
<feature type="region of interest" description="Disordered" evidence="8">
    <location>
        <begin position="104"/>
        <end position="126"/>
    </location>
</feature>
<dbReference type="SUPFAM" id="SSF47473">
    <property type="entry name" value="EF-hand"/>
    <property type="match status" value="1"/>
</dbReference>